<organism evidence="1 2">
    <name type="scientific">Cryptolaemus montrouzieri</name>
    <dbReference type="NCBI Taxonomy" id="559131"/>
    <lineage>
        <taxon>Eukaryota</taxon>
        <taxon>Metazoa</taxon>
        <taxon>Ecdysozoa</taxon>
        <taxon>Arthropoda</taxon>
        <taxon>Hexapoda</taxon>
        <taxon>Insecta</taxon>
        <taxon>Pterygota</taxon>
        <taxon>Neoptera</taxon>
        <taxon>Endopterygota</taxon>
        <taxon>Coleoptera</taxon>
        <taxon>Polyphaga</taxon>
        <taxon>Cucujiformia</taxon>
        <taxon>Coccinelloidea</taxon>
        <taxon>Coccinellidae</taxon>
        <taxon>Scymninae</taxon>
        <taxon>Scymnini</taxon>
        <taxon>Cryptolaemus</taxon>
    </lineage>
</organism>
<protein>
    <submittedName>
        <fullName evidence="1">Uncharacterized protein</fullName>
    </submittedName>
</protein>
<gene>
    <name evidence="1" type="ORF">HHI36_005734</name>
</gene>
<evidence type="ECO:0000313" key="2">
    <source>
        <dbReference type="Proteomes" id="UP001516400"/>
    </source>
</evidence>
<dbReference type="Proteomes" id="UP001516400">
    <property type="component" value="Unassembled WGS sequence"/>
</dbReference>
<reference evidence="1 2" key="1">
    <citation type="journal article" date="2021" name="BMC Biol.">
        <title>Horizontally acquired antibacterial genes associated with adaptive radiation of ladybird beetles.</title>
        <authorList>
            <person name="Li H.S."/>
            <person name="Tang X.F."/>
            <person name="Huang Y.H."/>
            <person name="Xu Z.Y."/>
            <person name="Chen M.L."/>
            <person name="Du X.Y."/>
            <person name="Qiu B.Y."/>
            <person name="Chen P.T."/>
            <person name="Zhang W."/>
            <person name="Slipinski A."/>
            <person name="Escalona H.E."/>
            <person name="Waterhouse R.M."/>
            <person name="Zwick A."/>
            <person name="Pang H."/>
        </authorList>
    </citation>
    <scope>NUCLEOTIDE SEQUENCE [LARGE SCALE GENOMIC DNA]</scope>
    <source>
        <strain evidence="1">SYSU2018</strain>
    </source>
</reference>
<proteinExistence type="predicted"/>
<accession>A0ABD2NV74</accession>
<dbReference type="AlphaFoldDB" id="A0ABD2NV74"/>
<evidence type="ECO:0000313" key="1">
    <source>
        <dbReference type="EMBL" id="KAL3282554.1"/>
    </source>
</evidence>
<name>A0ABD2NV74_9CUCU</name>
<sequence length="129" mass="14506">MLTRTILRGVSQIFHYHCRVSTVNKTYSKKVFETVSINFDMFDNGCSEKVVPTEIREVQTVSVASQCGDASVDQENIVVLAKCYSPQPDVPEEIDLGSESVMEAEQSEESKVSAYFYIELATNYMKDNS</sequence>
<keyword evidence="2" id="KW-1185">Reference proteome</keyword>
<dbReference type="EMBL" id="JABFTP020000144">
    <property type="protein sequence ID" value="KAL3282554.1"/>
    <property type="molecule type" value="Genomic_DNA"/>
</dbReference>
<comment type="caution">
    <text evidence="1">The sequence shown here is derived from an EMBL/GenBank/DDBJ whole genome shotgun (WGS) entry which is preliminary data.</text>
</comment>